<keyword evidence="5" id="KW-1185">Reference proteome</keyword>
<feature type="domain" description="Tetrahydrofolate dehydrogenase/cyclohydrolase catalytic" evidence="2">
    <location>
        <begin position="6"/>
        <end position="108"/>
    </location>
</feature>
<comment type="caution">
    <text evidence="4">The sequence shown here is derived from an EMBL/GenBank/DDBJ whole genome shotgun (WGS) entry which is preliminary data.</text>
</comment>
<dbReference type="CDD" id="cd01079">
    <property type="entry name" value="NAD_bind_m-THF_DH"/>
    <property type="match status" value="1"/>
</dbReference>
<dbReference type="InterPro" id="IPR046346">
    <property type="entry name" value="Aminoacid_DH-like_N_sf"/>
</dbReference>
<protein>
    <submittedName>
        <fullName evidence="4">Methylenetetrahydrofolate dehydrogenase [NAD(+)]</fullName>
    </submittedName>
</protein>
<keyword evidence="1" id="KW-0554">One-carbon metabolism</keyword>
<organism evidence="4 5">
    <name type="scientific">Orchesella cincta</name>
    <name type="common">Springtail</name>
    <name type="synonym">Podura cincta</name>
    <dbReference type="NCBI Taxonomy" id="48709"/>
    <lineage>
        <taxon>Eukaryota</taxon>
        <taxon>Metazoa</taxon>
        <taxon>Ecdysozoa</taxon>
        <taxon>Arthropoda</taxon>
        <taxon>Hexapoda</taxon>
        <taxon>Collembola</taxon>
        <taxon>Entomobryomorpha</taxon>
        <taxon>Entomobryoidea</taxon>
        <taxon>Orchesellidae</taxon>
        <taxon>Orchesellinae</taxon>
        <taxon>Orchesella</taxon>
    </lineage>
</organism>
<dbReference type="EMBL" id="LJIJ01000337">
    <property type="protein sequence ID" value="ODM98643.1"/>
    <property type="molecule type" value="Genomic_DNA"/>
</dbReference>
<dbReference type="InterPro" id="IPR036291">
    <property type="entry name" value="NAD(P)-bd_dom_sf"/>
</dbReference>
<dbReference type="AlphaFoldDB" id="A0A1D2N026"/>
<dbReference type="GO" id="GO:0004488">
    <property type="term" value="F:methylenetetrahydrofolate dehydrogenase (NADP+) activity"/>
    <property type="evidence" value="ECO:0007669"/>
    <property type="project" value="InterPro"/>
</dbReference>
<evidence type="ECO:0000259" key="3">
    <source>
        <dbReference type="Pfam" id="PF02882"/>
    </source>
</evidence>
<dbReference type="PANTHER" id="PTHR48099:SF3">
    <property type="entry name" value="METHYLENETETRAHYDROFOLATE DEHYDROGENASE [NAD(+)]"/>
    <property type="match status" value="1"/>
</dbReference>
<dbReference type="InterPro" id="IPR020630">
    <property type="entry name" value="THF_DH/CycHdrlase_cat_dom"/>
</dbReference>
<dbReference type="GO" id="GO:0006730">
    <property type="term" value="P:one-carbon metabolic process"/>
    <property type="evidence" value="ECO:0007669"/>
    <property type="project" value="UniProtKB-KW"/>
</dbReference>
<evidence type="ECO:0000313" key="4">
    <source>
        <dbReference type="EMBL" id="ODM98643.1"/>
    </source>
</evidence>
<dbReference type="PANTHER" id="PTHR48099">
    <property type="entry name" value="C-1-TETRAHYDROFOLATE SYNTHASE, CYTOPLASMIC-RELATED"/>
    <property type="match status" value="1"/>
</dbReference>
<dbReference type="GO" id="GO:0009113">
    <property type="term" value="P:purine nucleobase biosynthetic process"/>
    <property type="evidence" value="ECO:0007669"/>
    <property type="project" value="TreeGrafter"/>
</dbReference>
<dbReference type="Gene3D" id="3.40.50.10860">
    <property type="entry name" value="Leucine Dehydrogenase, chain A, domain 1"/>
    <property type="match status" value="1"/>
</dbReference>
<dbReference type="InterPro" id="IPR020631">
    <property type="entry name" value="THF_DH/CycHdrlase_NAD-bd_dom"/>
</dbReference>
<dbReference type="STRING" id="48709.A0A1D2N026"/>
<dbReference type="FunFam" id="3.40.50.10860:FF:000012">
    <property type="entry name" value="Methylenetetrahydrofolate dehydrogenase [NAD(+)]"/>
    <property type="match status" value="1"/>
</dbReference>
<accession>A0A1D2N026</accession>
<sequence>MPSTIIATAFKDEIRSSLQKEEVTPKLVAFLANADPASRTYAIKTAESCAQVGIQFELREVTRDQLEDKIIEANVDDDVHGIFVYYPVYGGGQDQYLQNVVSAKKDVEGLCHKYLYNMYHNTRFLDEGKEMKCILPCTPLAVIKVLEHIGVYNRMLPYGNRLHGRVMTVINRSEVVGRPLAALLANDGAKVYSVDIHSVQEFHRGTGLKHLKHEVFDTNLKLEDVLAVSDVVITGVPSPNFKIKTELLKDGVVAINFSSSNNFLPDVETRASFYAKAIGKITIAMLQRNIARLYKYYNKN</sequence>
<feature type="domain" description="Tetrahydrofolate dehydrogenase/cyclohydrolase NAD(P)-binding" evidence="3">
    <location>
        <begin position="136"/>
        <end position="198"/>
    </location>
</feature>
<evidence type="ECO:0000259" key="2">
    <source>
        <dbReference type="Pfam" id="PF00763"/>
    </source>
</evidence>
<dbReference type="SUPFAM" id="SSF51735">
    <property type="entry name" value="NAD(P)-binding Rossmann-fold domains"/>
    <property type="match status" value="1"/>
</dbReference>
<dbReference type="PRINTS" id="PR00085">
    <property type="entry name" value="THFDHDRGNASE"/>
</dbReference>
<dbReference type="GO" id="GO:0004487">
    <property type="term" value="F:methylenetetrahydrofolate dehydrogenase (NAD+) activity"/>
    <property type="evidence" value="ECO:0007669"/>
    <property type="project" value="TreeGrafter"/>
</dbReference>
<dbReference type="Proteomes" id="UP000094527">
    <property type="component" value="Unassembled WGS sequence"/>
</dbReference>
<dbReference type="InterPro" id="IPR035812">
    <property type="entry name" value="m-THF_DH_NAD-bd"/>
</dbReference>
<name>A0A1D2N026_ORCCI</name>
<dbReference type="GO" id="GO:0005829">
    <property type="term" value="C:cytosol"/>
    <property type="evidence" value="ECO:0007669"/>
    <property type="project" value="TreeGrafter"/>
</dbReference>
<reference evidence="4 5" key="1">
    <citation type="journal article" date="2016" name="Genome Biol. Evol.">
        <title>Gene Family Evolution Reflects Adaptation to Soil Environmental Stressors in the Genome of the Collembolan Orchesella cincta.</title>
        <authorList>
            <person name="Faddeeva-Vakhrusheva A."/>
            <person name="Derks M.F."/>
            <person name="Anvar S.Y."/>
            <person name="Agamennone V."/>
            <person name="Suring W."/>
            <person name="Smit S."/>
            <person name="van Straalen N.M."/>
            <person name="Roelofs D."/>
        </authorList>
    </citation>
    <scope>NUCLEOTIDE SEQUENCE [LARGE SCALE GENOMIC DNA]</scope>
    <source>
        <tissue evidence="4">Mixed pool</tissue>
    </source>
</reference>
<dbReference type="InterPro" id="IPR000672">
    <property type="entry name" value="THF_DH/CycHdrlase"/>
</dbReference>
<dbReference type="Gene3D" id="3.40.50.720">
    <property type="entry name" value="NAD(P)-binding Rossmann-like Domain"/>
    <property type="match status" value="1"/>
</dbReference>
<evidence type="ECO:0000256" key="1">
    <source>
        <dbReference type="ARBA" id="ARBA00022563"/>
    </source>
</evidence>
<dbReference type="SUPFAM" id="SSF53223">
    <property type="entry name" value="Aminoacid dehydrogenase-like, N-terminal domain"/>
    <property type="match status" value="1"/>
</dbReference>
<dbReference type="Pfam" id="PF00763">
    <property type="entry name" value="THF_DHG_CYH"/>
    <property type="match status" value="1"/>
</dbReference>
<dbReference type="Pfam" id="PF02882">
    <property type="entry name" value="THF_DHG_CYH_C"/>
    <property type="match status" value="1"/>
</dbReference>
<gene>
    <name evidence="4" type="ORF">Ocin01_08032</name>
</gene>
<dbReference type="OrthoDB" id="5126881at2759"/>
<evidence type="ECO:0000313" key="5">
    <source>
        <dbReference type="Proteomes" id="UP000094527"/>
    </source>
</evidence>
<proteinExistence type="predicted"/>